<keyword evidence="1" id="KW-0805">Transcription regulation</keyword>
<evidence type="ECO:0000256" key="3">
    <source>
        <dbReference type="ARBA" id="ARBA00023152"/>
    </source>
</evidence>
<dbReference type="Pfam" id="PF01380">
    <property type="entry name" value="SIS"/>
    <property type="match status" value="1"/>
</dbReference>
<dbReference type="InterPro" id="IPR046348">
    <property type="entry name" value="SIS_dom_sf"/>
</dbReference>
<gene>
    <name evidence="7" type="ORF">ACFPP7_01220</name>
</gene>
<dbReference type="SUPFAM" id="SSF53697">
    <property type="entry name" value="SIS domain"/>
    <property type="match status" value="1"/>
</dbReference>
<dbReference type="InterPro" id="IPR035472">
    <property type="entry name" value="RpiR-like_SIS"/>
</dbReference>
<dbReference type="PROSITE" id="PS51071">
    <property type="entry name" value="HTH_RPIR"/>
    <property type="match status" value="1"/>
</dbReference>
<evidence type="ECO:0000256" key="4">
    <source>
        <dbReference type="ARBA" id="ARBA00023163"/>
    </source>
</evidence>
<name>A0ABW0Q4N3_9BURK</name>
<evidence type="ECO:0000259" key="5">
    <source>
        <dbReference type="PROSITE" id="PS51071"/>
    </source>
</evidence>
<evidence type="ECO:0000259" key="6">
    <source>
        <dbReference type="PROSITE" id="PS51464"/>
    </source>
</evidence>
<evidence type="ECO:0000313" key="7">
    <source>
        <dbReference type="EMBL" id="MFC5519535.1"/>
    </source>
</evidence>
<keyword evidence="2" id="KW-0238">DNA-binding</keyword>
<keyword evidence="4" id="KW-0804">Transcription</keyword>
<dbReference type="InterPro" id="IPR009057">
    <property type="entry name" value="Homeodomain-like_sf"/>
</dbReference>
<dbReference type="Gene3D" id="1.10.10.10">
    <property type="entry name" value="Winged helix-like DNA-binding domain superfamily/Winged helix DNA-binding domain"/>
    <property type="match status" value="1"/>
</dbReference>
<dbReference type="InterPro" id="IPR047640">
    <property type="entry name" value="RpiR-like"/>
</dbReference>
<dbReference type="InterPro" id="IPR000281">
    <property type="entry name" value="HTH_RpiR"/>
</dbReference>
<dbReference type="CDD" id="cd05013">
    <property type="entry name" value="SIS_RpiR"/>
    <property type="match status" value="1"/>
</dbReference>
<feature type="domain" description="HTH rpiR-type" evidence="5">
    <location>
        <begin position="1"/>
        <end position="77"/>
    </location>
</feature>
<reference evidence="8" key="1">
    <citation type="journal article" date="2019" name="Int. J. Syst. Evol. Microbiol.">
        <title>The Global Catalogue of Microorganisms (GCM) 10K type strain sequencing project: providing services to taxonomists for standard genome sequencing and annotation.</title>
        <authorList>
            <consortium name="The Broad Institute Genomics Platform"/>
            <consortium name="The Broad Institute Genome Sequencing Center for Infectious Disease"/>
            <person name="Wu L."/>
            <person name="Ma J."/>
        </authorList>
    </citation>
    <scope>NUCLEOTIDE SEQUENCE [LARGE SCALE GENOMIC DNA]</scope>
    <source>
        <strain evidence="8">CGMCC 4.7277</strain>
    </source>
</reference>
<organism evidence="7 8">
    <name type="scientific">Polaromonas jejuensis</name>
    <dbReference type="NCBI Taxonomy" id="457502"/>
    <lineage>
        <taxon>Bacteria</taxon>
        <taxon>Pseudomonadati</taxon>
        <taxon>Pseudomonadota</taxon>
        <taxon>Betaproteobacteria</taxon>
        <taxon>Burkholderiales</taxon>
        <taxon>Comamonadaceae</taxon>
        <taxon>Polaromonas</taxon>
    </lineage>
</organism>
<dbReference type="InterPro" id="IPR036388">
    <property type="entry name" value="WH-like_DNA-bd_sf"/>
</dbReference>
<proteinExistence type="predicted"/>
<dbReference type="Gene3D" id="3.40.50.10490">
    <property type="entry name" value="Glucose-6-phosphate isomerase like protein, domain 1"/>
    <property type="match status" value="1"/>
</dbReference>
<evidence type="ECO:0000256" key="2">
    <source>
        <dbReference type="ARBA" id="ARBA00023125"/>
    </source>
</evidence>
<keyword evidence="3" id="KW-0324">Glycolysis</keyword>
<comment type="caution">
    <text evidence="7">The sequence shown here is derived from an EMBL/GenBank/DDBJ whole genome shotgun (WGS) entry which is preliminary data.</text>
</comment>
<dbReference type="PANTHER" id="PTHR30514:SF18">
    <property type="entry name" value="RPIR-FAMILY TRANSCRIPTIONAL REGULATOR"/>
    <property type="match status" value="1"/>
</dbReference>
<evidence type="ECO:0000313" key="8">
    <source>
        <dbReference type="Proteomes" id="UP001596084"/>
    </source>
</evidence>
<protein>
    <submittedName>
        <fullName evidence="7">MurR/RpiR family transcriptional regulator</fullName>
    </submittedName>
</protein>
<dbReference type="PANTHER" id="PTHR30514">
    <property type="entry name" value="GLUCOKINASE"/>
    <property type="match status" value="1"/>
</dbReference>
<dbReference type="RefSeq" id="WP_068831766.1">
    <property type="nucleotide sequence ID" value="NZ_JBHSMX010000003.1"/>
</dbReference>
<sequence length="291" mass="31151">MQSTELILGRFSSLSPKMQVAARFVVDHPNEVVISSMRTLAEQAQVPPSTLVRLAQHLGYAGWPELKSAFAEDLGLHSGRYGQRAKSLATRGREVDLLGEMFAVQRQNLDATEALCKDSLREAARLLKSARAVHVAGFRASFPMAYSLVYGYRLFRNSVHLIDAHRGGLEMQMRPIEPGDAVVTISFAPYSSESVTVAETARAAGARVIALTDSNASPLALAADVQVLFSAASPSFFPSVAAAMAVMEALLELLVADAGEAVAQKIDAAEQQLFDSGAYLLPSAKRSATKA</sequence>
<dbReference type="SUPFAM" id="SSF46689">
    <property type="entry name" value="Homeodomain-like"/>
    <property type="match status" value="1"/>
</dbReference>
<keyword evidence="8" id="KW-1185">Reference proteome</keyword>
<feature type="domain" description="SIS" evidence="6">
    <location>
        <begin position="123"/>
        <end position="261"/>
    </location>
</feature>
<dbReference type="PROSITE" id="PS51464">
    <property type="entry name" value="SIS"/>
    <property type="match status" value="1"/>
</dbReference>
<dbReference type="InterPro" id="IPR001347">
    <property type="entry name" value="SIS_dom"/>
</dbReference>
<dbReference type="EMBL" id="JBHSMX010000003">
    <property type="protein sequence ID" value="MFC5519535.1"/>
    <property type="molecule type" value="Genomic_DNA"/>
</dbReference>
<dbReference type="Proteomes" id="UP001596084">
    <property type="component" value="Unassembled WGS sequence"/>
</dbReference>
<evidence type="ECO:0000256" key="1">
    <source>
        <dbReference type="ARBA" id="ARBA00023015"/>
    </source>
</evidence>
<dbReference type="Pfam" id="PF01418">
    <property type="entry name" value="HTH_6"/>
    <property type="match status" value="1"/>
</dbReference>
<accession>A0ABW0Q4N3</accession>